<feature type="domain" description="Sugar fermentation stimulation protein C-terminal" evidence="2">
    <location>
        <begin position="86"/>
        <end position="222"/>
    </location>
</feature>
<dbReference type="Gene3D" id="3.40.1350.60">
    <property type="match status" value="1"/>
</dbReference>
<reference evidence="4 5" key="1">
    <citation type="submission" date="2019-02" db="EMBL/GenBank/DDBJ databases">
        <title>Deep-cultivation of Planctomycetes and their phenomic and genomic characterization uncovers novel biology.</title>
        <authorList>
            <person name="Wiegand S."/>
            <person name="Jogler M."/>
            <person name="Boedeker C."/>
            <person name="Pinto D."/>
            <person name="Vollmers J."/>
            <person name="Rivas-Marin E."/>
            <person name="Kohn T."/>
            <person name="Peeters S.H."/>
            <person name="Heuer A."/>
            <person name="Rast P."/>
            <person name="Oberbeckmann S."/>
            <person name="Bunk B."/>
            <person name="Jeske O."/>
            <person name="Meyerdierks A."/>
            <person name="Storesund J.E."/>
            <person name="Kallscheuer N."/>
            <person name="Luecker S."/>
            <person name="Lage O.M."/>
            <person name="Pohl T."/>
            <person name="Merkel B.J."/>
            <person name="Hornburger P."/>
            <person name="Mueller R.-W."/>
            <person name="Bruemmer F."/>
            <person name="Labrenz M."/>
            <person name="Spormann A.M."/>
            <person name="Op den Camp H."/>
            <person name="Overmann J."/>
            <person name="Amann R."/>
            <person name="Jetten M.S.M."/>
            <person name="Mascher T."/>
            <person name="Medema M.H."/>
            <person name="Devos D.P."/>
            <person name="Kaster A.-K."/>
            <person name="Ovreas L."/>
            <person name="Rohde M."/>
            <person name="Galperin M.Y."/>
            <person name="Jogler C."/>
        </authorList>
    </citation>
    <scope>NUCLEOTIDE SEQUENCE [LARGE SCALE GENOMIC DNA]</scope>
    <source>
        <strain evidence="4 5">Pla133</strain>
    </source>
</reference>
<dbReference type="Proteomes" id="UP000316921">
    <property type="component" value="Chromosome"/>
</dbReference>
<evidence type="ECO:0000313" key="4">
    <source>
        <dbReference type="EMBL" id="QDU69986.1"/>
    </source>
</evidence>
<protein>
    <recommendedName>
        <fullName evidence="1">Sugar fermentation stimulation protein homolog</fullName>
    </recommendedName>
</protein>
<dbReference type="Pfam" id="PF03749">
    <property type="entry name" value="SfsA"/>
    <property type="match status" value="1"/>
</dbReference>
<feature type="domain" description="SfsA N-terminal OB" evidence="3">
    <location>
        <begin position="17"/>
        <end position="82"/>
    </location>
</feature>
<dbReference type="InterPro" id="IPR005224">
    <property type="entry name" value="SfsA"/>
</dbReference>
<dbReference type="KEGG" id="pbap:Pla133_51090"/>
<dbReference type="Gene3D" id="2.40.50.580">
    <property type="match status" value="1"/>
</dbReference>
<evidence type="ECO:0000259" key="3">
    <source>
        <dbReference type="Pfam" id="PF17746"/>
    </source>
</evidence>
<accession>A0A518BSN0</accession>
<dbReference type="HAMAP" id="MF_00095">
    <property type="entry name" value="SfsA"/>
    <property type="match status" value="1"/>
</dbReference>
<dbReference type="CDD" id="cd22359">
    <property type="entry name" value="SfsA-like_bacterial"/>
    <property type="match status" value="1"/>
</dbReference>
<dbReference type="AlphaFoldDB" id="A0A518BSN0"/>
<comment type="similarity">
    <text evidence="1">Belongs to the SfsA family.</text>
</comment>
<evidence type="ECO:0000259" key="2">
    <source>
        <dbReference type="Pfam" id="PF03749"/>
    </source>
</evidence>
<sequence>MPAMRIDAPLLEGRFQRRYKRFFVDVELDDGSVVTAHCPNTGSLKGCLVEGAQAWLRDSQSETRKLRHTFQAIKIGRSWVNVDTGLPNKVVRAAVEAGQIPELTGYASVRPEVKYGTGSRIDLLLEDDDRPPCYVEIKNTTLAEGRTARFPDAVTSRGLKHLGELTEVVRQGMRAVQFFFISRADVDCFRPADDIDPAYCAGLRAAAAAGVEVLAYSSQVRRDRLAVAEPLEVLLD</sequence>
<dbReference type="Pfam" id="PF17746">
    <property type="entry name" value="SfsA_N"/>
    <property type="match status" value="1"/>
</dbReference>
<name>A0A518BSN0_9BACT</name>
<dbReference type="NCBIfam" id="TIGR00230">
    <property type="entry name" value="sfsA"/>
    <property type="match status" value="1"/>
</dbReference>
<dbReference type="GO" id="GO:0003677">
    <property type="term" value="F:DNA binding"/>
    <property type="evidence" value="ECO:0007669"/>
    <property type="project" value="InterPro"/>
</dbReference>
<dbReference type="PANTHER" id="PTHR30545">
    <property type="entry name" value="SUGAR FERMENTATION STIMULATION PROTEIN A"/>
    <property type="match status" value="1"/>
</dbReference>
<keyword evidence="5" id="KW-1185">Reference proteome</keyword>
<dbReference type="PANTHER" id="PTHR30545:SF2">
    <property type="entry name" value="SUGAR FERMENTATION STIMULATION PROTEIN A"/>
    <property type="match status" value="1"/>
</dbReference>
<gene>
    <name evidence="1 4" type="primary">sfsA</name>
    <name evidence="4" type="ORF">Pla133_51090</name>
</gene>
<organism evidence="4 5">
    <name type="scientific">Engelhardtia mirabilis</name>
    <dbReference type="NCBI Taxonomy" id="2528011"/>
    <lineage>
        <taxon>Bacteria</taxon>
        <taxon>Pseudomonadati</taxon>
        <taxon>Planctomycetota</taxon>
        <taxon>Planctomycetia</taxon>
        <taxon>Planctomycetia incertae sedis</taxon>
        <taxon>Engelhardtia</taxon>
    </lineage>
</organism>
<evidence type="ECO:0000256" key="1">
    <source>
        <dbReference type="HAMAP-Rule" id="MF_00095"/>
    </source>
</evidence>
<dbReference type="InterPro" id="IPR040452">
    <property type="entry name" value="SfsA_C"/>
</dbReference>
<dbReference type="InterPro" id="IPR041465">
    <property type="entry name" value="SfsA_N"/>
</dbReference>
<evidence type="ECO:0000313" key="5">
    <source>
        <dbReference type="Proteomes" id="UP000316921"/>
    </source>
</evidence>
<proteinExistence type="inferred from homology"/>
<dbReference type="EMBL" id="CP036287">
    <property type="protein sequence ID" value="QDU69986.1"/>
    <property type="molecule type" value="Genomic_DNA"/>
</dbReference>